<dbReference type="KEGG" id="adl:AURDEDRAFT_174588"/>
<dbReference type="PROSITE" id="PS50181">
    <property type="entry name" value="FBOX"/>
    <property type="match status" value="1"/>
</dbReference>
<feature type="domain" description="F-box" evidence="2">
    <location>
        <begin position="371"/>
        <end position="418"/>
    </location>
</feature>
<dbReference type="PANTHER" id="PTHR16134:SF119">
    <property type="entry name" value="AT02038P-RELATED"/>
    <property type="match status" value="1"/>
</dbReference>
<dbReference type="AlphaFoldDB" id="J0D978"/>
<dbReference type="InterPro" id="IPR001810">
    <property type="entry name" value="F-box_dom"/>
</dbReference>
<evidence type="ECO:0000256" key="1">
    <source>
        <dbReference type="SAM" id="MobiDB-lite"/>
    </source>
</evidence>
<dbReference type="Gene3D" id="1.20.1280.50">
    <property type="match status" value="1"/>
</dbReference>
<sequence length="819" mass="91529">MPAARRSPAPGRMSLARRRPRVLRSCPPLAAHRSHAAVRLCVPPPARRCAAARALVPCPSARAHVLPPACRVLCPTVRLRAHRRSRWLVLRACFPEFDSQPAGDDKTTPTVEFKGPEPVVTPPMLNSIMPFSVVKLAGFIDHVLRQATGVVPAHVRFRAAGEEGTLAVYGMLETTQHRFVVPEAKDSDKYILYELRAVVMGGRCVLPVQWTRYPGPALTLEEACDSNRVNAKSIRYSQDPRFVDLFGGPPRAGNAEANEGGGNVDGEAQKDGTHGRDLRRALSDIVRRLAMSDMSILDELRRQRVKGDASTQEDWEGVLAMLGKRTGMIATAWLELEGEGSMSHTGTPEFEEMRDALRTACAQLAEDMNARAPVACLADDVLLHVLRHGDRGDRMRFAVVCRRWRSVALSTRSLWAVVHMEEGECVALLRFLFERAGTLKITADVPQSEGQFLRELNEDDELWEGVEHLKVRGGGKAETTLYLPRKAELRSLDLARGTELVIPFREAVAQLEWAHLAATPLTIWAYRGAWPFTALRTLIWRPRTWARFDSAELVGMLAGCPCLETLVMYGLEGGLTARDEVVEAIARSSPSLQRLSLMGWAIPEELVDSFRRVAHIQRYDTTPLLLGPGLLESGTEIVEIRRTRRTRRTEIVPPYDVYGANRDRTRTREELGIGATSMWPTFRELMTNQNFTDLMLPLRVWEVISEAGGHSLPRLRRLGLIGVETLELVPRWDIEKLRGLGLVGLETLELVPRWESVACPALEQLVFYAASCAFDDEGTFSSFLTRTVTCDWPLSEIGDAEGIGMKEQPWEDKWDDVRE</sequence>
<gene>
    <name evidence="3" type="ORF">AURDEDRAFT_174588</name>
</gene>
<dbReference type="InParanoid" id="J0D978"/>
<dbReference type="EMBL" id="JH687864">
    <property type="protein sequence ID" value="EJD36331.1"/>
    <property type="molecule type" value="Genomic_DNA"/>
</dbReference>
<keyword evidence="4" id="KW-1185">Reference proteome</keyword>
<dbReference type="SMART" id="SM00256">
    <property type="entry name" value="FBOX"/>
    <property type="match status" value="1"/>
</dbReference>
<dbReference type="Proteomes" id="UP000006514">
    <property type="component" value="Unassembled WGS sequence"/>
</dbReference>
<organism evidence="3 4">
    <name type="scientific">Auricularia subglabra (strain TFB-10046 / SS5)</name>
    <name type="common">White-rot fungus</name>
    <name type="synonym">Auricularia delicata (strain TFB10046)</name>
    <dbReference type="NCBI Taxonomy" id="717982"/>
    <lineage>
        <taxon>Eukaryota</taxon>
        <taxon>Fungi</taxon>
        <taxon>Dikarya</taxon>
        <taxon>Basidiomycota</taxon>
        <taxon>Agaricomycotina</taxon>
        <taxon>Agaricomycetes</taxon>
        <taxon>Auriculariales</taxon>
        <taxon>Auriculariaceae</taxon>
        <taxon>Auricularia</taxon>
    </lineage>
</organism>
<name>J0D978_AURST</name>
<dbReference type="PANTHER" id="PTHR16134">
    <property type="entry name" value="F-BOX/TPR REPEAT PROTEIN POF3"/>
    <property type="match status" value="1"/>
</dbReference>
<dbReference type="SUPFAM" id="SSF81383">
    <property type="entry name" value="F-box domain"/>
    <property type="match status" value="1"/>
</dbReference>
<proteinExistence type="predicted"/>
<reference evidence="4" key="1">
    <citation type="journal article" date="2012" name="Science">
        <title>The Paleozoic origin of enzymatic lignin decomposition reconstructed from 31 fungal genomes.</title>
        <authorList>
            <person name="Floudas D."/>
            <person name="Binder M."/>
            <person name="Riley R."/>
            <person name="Barry K."/>
            <person name="Blanchette R.A."/>
            <person name="Henrissat B."/>
            <person name="Martinez A.T."/>
            <person name="Otillar R."/>
            <person name="Spatafora J.W."/>
            <person name="Yadav J.S."/>
            <person name="Aerts A."/>
            <person name="Benoit I."/>
            <person name="Boyd A."/>
            <person name="Carlson A."/>
            <person name="Copeland A."/>
            <person name="Coutinho P.M."/>
            <person name="de Vries R.P."/>
            <person name="Ferreira P."/>
            <person name="Findley K."/>
            <person name="Foster B."/>
            <person name="Gaskell J."/>
            <person name="Glotzer D."/>
            <person name="Gorecki P."/>
            <person name="Heitman J."/>
            <person name="Hesse C."/>
            <person name="Hori C."/>
            <person name="Igarashi K."/>
            <person name="Jurgens J.A."/>
            <person name="Kallen N."/>
            <person name="Kersten P."/>
            <person name="Kohler A."/>
            <person name="Kuees U."/>
            <person name="Kumar T.K.A."/>
            <person name="Kuo A."/>
            <person name="LaButti K."/>
            <person name="Larrondo L.F."/>
            <person name="Lindquist E."/>
            <person name="Ling A."/>
            <person name="Lombard V."/>
            <person name="Lucas S."/>
            <person name="Lundell T."/>
            <person name="Martin R."/>
            <person name="McLaughlin D.J."/>
            <person name="Morgenstern I."/>
            <person name="Morin E."/>
            <person name="Murat C."/>
            <person name="Nagy L.G."/>
            <person name="Nolan M."/>
            <person name="Ohm R.A."/>
            <person name="Patyshakuliyeva A."/>
            <person name="Rokas A."/>
            <person name="Ruiz-Duenas F.J."/>
            <person name="Sabat G."/>
            <person name="Salamov A."/>
            <person name="Samejima M."/>
            <person name="Schmutz J."/>
            <person name="Slot J.C."/>
            <person name="St John F."/>
            <person name="Stenlid J."/>
            <person name="Sun H."/>
            <person name="Sun S."/>
            <person name="Syed K."/>
            <person name="Tsang A."/>
            <person name="Wiebenga A."/>
            <person name="Young D."/>
            <person name="Pisabarro A."/>
            <person name="Eastwood D.C."/>
            <person name="Martin F."/>
            <person name="Cullen D."/>
            <person name="Grigoriev I.V."/>
            <person name="Hibbett D.S."/>
        </authorList>
    </citation>
    <scope>NUCLEOTIDE SEQUENCE [LARGE SCALE GENOMIC DNA]</scope>
    <source>
        <strain evidence="4">TFB10046</strain>
    </source>
</reference>
<dbReference type="InterPro" id="IPR036047">
    <property type="entry name" value="F-box-like_dom_sf"/>
</dbReference>
<feature type="region of interest" description="Disordered" evidence="1">
    <location>
        <begin position="250"/>
        <end position="275"/>
    </location>
</feature>
<evidence type="ECO:0000259" key="2">
    <source>
        <dbReference type="PROSITE" id="PS50181"/>
    </source>
</evidence>
<dbReference type="Pfam" id="PF12937">
    <property type="entry name" value="F-box-like"/>
    <property type="match status" value="1"/>
</dbReference>
<evidence type="ECO:0000313" key="3">
    <source>
        <dbReference type="EMBL" id="EJD36331.1"/>
    </source>
</evidence>
<evidence type="ECO:0000313" key="4">
    <source>
        <dbReference type="Proteomes" id="UP000006514"/>
    </source>
</evidence>
<protein>
    <recommendedName>
        <fullName evidence="2">F-box domain-containing protein</fullName>
    </recommendedName>
</protein>
<accession>J0D978</accession>